<sequence>MKSESILLGYVDQMCTSGLMESLEILSLPSNVSFEEGALLEPLSVAVHACRRAQIQMGQRVLILGSGPIGIMCMLTARAMGASKVVITDLNELRLNLAKELGADHTVCVNLIGVQSFLLLRSHKLVDASRSYPRRAAAPLG</sequence>
<evidence type="ECO:0000256" key="5">
    <source>
        <dbReference type="ARBA" id="ARBA00023002"/>
    </source>
</evidence>
<protein>
    <submittedName>
        <fullName evidence="8">ADH_zinc_N domain-containing protein</fullName>
    </submittedName>
</protein>
<evidence type="ECO:0000259" key="6">
    <source>
        <dbReference type="Pfam" id="PF00107"/>
    </source>
</evidence>
<organism evidence="7 8">
    <name type="scientific">Heterorhabditis bacteriophora</name>
    <name type="common">Entomopathogenic nematode worm</name>
    <dbReference type="NCBI Taxonomy" id="37862"/>
    <lineage>
        <taxon>Eukaryota</taxon>
        <taxon>Metazoa</taxon>
        <taxon>Ecdysozoa</taxon>
        <taxon>Nematoda</taxon>
        <taxon>Chromadorea</taxon>
        <taxon>Rhabditida</taxon>
        <taxon>Rhabditina</taxon>
        <taxon>Rhabditomorpha</taxon>
        <taxon>Strongyloidea</taxon>
        <taxon>Heterorhabditidae</taxon>
        <taxon>Heterorhabditis</taxon>
    </lineage>
</organism>
<evidence type="ECO:0000313" key="7">
    <source>
        <dbReference type="Proteomes" id="UP000095283"/>
    </source>
</evidence>
<name>A0A1I7WYS6_HETBA</name>
<feature type="domain" description="Alcohol dehydrogenase-like C-terminal" evidence="6">
    <location>
        <begin position="68"/>
        <end position="107"/>
    </location>
</feature>
<dbReference type="InterPro" id="IPR013149">
    <property type="entry name" value="ADH-like_C"/>
</dbReference>
<evidence type="ECO:0000256" key="1">
    <source>
        <dbReference type="ARBA" id="ARBA00001947"/>
    </source>
</evidence>
<keyword evidence="7" id="KW-1185">Reference proteome</keyword>
<dbReference type="Pfam" id="PF00107">
    <property type="entry name" value="ADH_zinc_N"/>
    <property type="match status" value="1"/>
</dbReference>
<dbReference type="Gene3D" id="3.40.50.720">
    <property type="entry name" value="NAD(P)-binding Rossmann-like Domain"/>
    <property type="match status" value="1"/>
</dbReference>
<proteinExistence type="inferred from homology"/>
<dbReference type="PANTHER" id="PTHR43161">
    <property type="entry name" value="SORBITOL DEHYDROGENASE"/>
    <property type="match status" value="1"/>
</dbReference>
<accession>A0A1I7WYS6</accession>
<comment type="similarity">
    <text evidence="2">Belongs to the zinc-containing alcohol dehydrogenase family.</text>
</comment>
<dbReference type="AlphaFoldDB" id="A0A1I7WYS6"/>
<keyword evidence="4" id="KW-0862">Zinc</keyword>
<reference evidence="8" key="1">
    <citation type="submission" date="2016-11" db="UniProtKB">
        <authorList>
            <consortium name="WormBaseParasite"/>
        </authorList>
    </citation>
    <scope>IDENTIFICATION</scope>
</reference>
<dbReference type="WBParaSite" id="Hba_10343">
    <property type="protein sequence ID" value="Hba_10343"/>
    <property type="gene ID" value="Hba_10343"/>
</dbReference>
<dbReference type="Gene3D" id="3.90.180.10">
    <property type="entry name" value="Medium-chain alcohol dehydrogenases, catalytic domain"/>
    <property type="match status" value="1"/>
</dbReference>
<evidence type="ECO:0000256" key="3">
    <source>
        <dbReference type="ARBA" id="ARBA00022723"/>
    </source>
</evidence>
<dbReference type="GO" id="GO:0046872">
    <property type="term" value="F:metal ion binding"/>
    <property type="evidence" value="ECO:0007669"/>
    <property type="project" value="UniProtKB-KW"/>
</dbReference>
<evidence type="ECO:0000256" key="4">
    <source>
        <dbReference type="ARBA" id="ARBA00022833"/>
    </source>
</evidence>
<dbReference type="GO" id="GO:0003939">
    <property type="term" value="F:L-iditol 2-dehydrogenase (NAD+) activity"/>
    <property type="evidence" value="ECO:0007669"/>
    <property type="project" value="TreeGrafter"/>
</dbReference>
<evidence type="ECO:0000313" key="8">
    <source>
        <dbReference type="WBParaSite" id="Hba_10343"/>
    </source>
</evidence>
<comment type="cofactor">
    <cofactor evidence="1">
        <name>Zn(2+)</name>
        <dbReference type="ChEBI" id="CHEBI:29105"/>
    </cofactor>
</comment>
<dbReference type="Proteomes" id="UP000095283">
    <property type="component" value="Unplaced"/>
</dbReference>
<dbReference type="PANTHER" id="PTHR43161:SF9">
    <property type="entry name" value="SORBITOL DEHYDROGENASE"/>
    <property type="match status" value="1"/>
</dbReference>
<keyword evidence="5" id="KW-0560">Oxidoreductase</keyword>
<evidence type="ECO:0000256" key="2">
    <source>
        <dbReference type="ARBA" id="ARBA00008072"/>
    </source>
</evidence>
<dbReference type="GO" id="GO:0006062">
    <property type="term" value="P:sorbitol catabolic process"/>
    <property type="evidence" value="ECO:0007669"/>
    <property type="project" value="TreeGrafter"/>
</dbReference>
<keyword evidence="3" id="KW-0479">Metal-binding</keyword>
<dbReference type="InterPro" id="IPR036291">
    <property type="entry name" value="NAD(P)-bd_dom_sf"/>
</dbReference>
<dbReference type="SUPFAM" id="SSF51735">
    <property type="entry name" value="NAD(P)-binding Rossmann-fold domains"/>
    <property type="match status" value="1"/>
</dbReference>